<evidence type="ECO:0000256" key="4">
    <source>
        <dbReference type="ARBA" id="ARBA00022741"/>
    </source>
</evidence>
<dbReference type="GO" id="GO:0046872">
    <property type="term" value="F:metal ion binding"/>
    <property type="evidence" value="ECO:0007669"/>
    <property type="project" value="UniProtKB-KW"/>
</dbReference>
<dbReference type="PATRIC" id="fig|1605367.3.peg.2746"/>
<sequence>METPVIKGLVLAGGKSTRMGEDKGQIDYHGLPQVDYLLKEFEKVKIEALVSCRPDQYPGYNCITDKFEGLGPFGAIASAFQSDPNAAWLVVACDLPLVNTSVFEELISKRNLHKIATAFHNLETNFPDPLITLWEPKAYMRLMEFLTLGYSCPRKVLINSDIEEVQPENPAILKNVNTPEEREEFELKV</sequence>
<dbReference type="PANTHER" id="PTHR19136">
    <property type="entry name" value="MOLYBDENUM COFACTOR GUANYLYLTRANSFERASE"/>
    <property type="match status" value="1"/>
</dbReference>
<protein>
    <recommendedName>
        <fullName evidence="8">Probable molybdenum cofactor guanylyltransferase</fullName>
        <shortName evidence="8">MoCo guanylyltransferase</shortName>
        <ecNumber evidence="8">2.7.7.77</ecNumber>
    </recommendedName>
    <alternativeName>
        <fullName evidence="8">GTP:molybdopterin guanylyltransferase</fullName>
    </alternativeName>
    <alternativeName>
        <fullName evidence="8">Mo-MPT guanylyltransferase</fullName>
    </alternativeName>
    <alternativeName>
        <fullName evidence="8">Molybdopterin guanylyltransferase</fullName>
    </alternativeName>
    <alternativeName>
        <fullName evidence="8">Molybdopterin-guanine dinucleotide synthase</fullName>
        <shortName evidence="8">MGD synthase</shortName>
    </alternativeName>
</protein>
<feature type="binding site" evidence="8">
    <location>
        <position position="23"/>
    </location>
    <ligand>
        <name>GTP</name>
        <dbReference type="ChEBI" id="CHEBI:37565"/>
    </ligand>
</feature>
<organism evidence="10 11">
    <name type="scientific">Jiulongibacter sediminis</name>
    <dbReference type="NCBI Taxonomy" id="1605367"/>
    <lineage>
        <taxon>Bacteria</taxon>
        <taxon>Pseudomonadati</taxon>
        <taxon>Bacteroidota</taxon>
        <taxon>Cytophagia</taxon>
        <taxon>Cytophagales</taxon>
        <taxon>Leadbetterellaceae</taxon>
        <taxon>Jiulongibacter</taxon>
    </lineage>
</organism>
<comment type="caution">
    <text evidence="10">The sequence shown here is derived from an EMBL/GenBank/DDBJ whole genome shotgun (WGS) entry which is preliminary data.</text>
</comment>
<evidence type="ECO:0000256" key="3">
    <source>
        <dbReference type="ARBA" id="ARBA00022723"/>
    </source>
</evidence>
<keyword evidence="4 8" id="KW-0547">Nucleotide-binding</keyword>
<dbReference type="InterPro" id="IPR013482">
    <property type="entry name" value="Molybde_CF_guanTrfase"/>
</dbReference>
<evidence type="ECO:0000259" key="9">
    <source>
        <dbReference type="Pfam" id="PF12804"/>
    </source>
</evidence>
<dbReference type="AlphaFoldDB" id="A0A0P7C2V7"/>
<comment type="function">
    <text evidence="8">Transfers a GMP moiety from GTP to Mo-molybdopterin (Mo-MPT) cofactor (Moco or molybdenum cofactor) to form Mo-molybdopterin guanine dinucleotide (Mo-MGD) cofactor.</text>
</comment>
<accession>A0A0P7C2V7</accession>
<feature type="binding site" evidence="8">
    <location>
        <position position="94"/>
    </location>
    <ligand>
        <name>Mg(2+)</name>
        <dbReference type="ChEBI" id="CHEBI:18420"/>
    </ligand>
</feature>
<dbReference type="EC" id="2.7.7.77" evidence="8"/>
<evidence type="ECO:0000256" key="1">
    <source>
        <dbReference type="ARBA" id="ARBA00022490"/>
    </source>
</evidence>
<evidence type="ECO:0000313" key="10">
    <source>
        <dbReference type="EMBL" id="KPM49000.1"/>
    </source>
</evidence>
<dbReference type="Pfam" id="PF12804">
    <property type="entry name" value="NTP_transf_3"/>
    <property type="match status" value="1"/>
</dbReference>
<dbReference type="Gene3D" id="3.90.550.10">
    <property type="entry name" value="Spore Coat Polysaccharide Biosynthesis Protein SpsA, Chain A"/>
    <property type="match status" value="1"/>
</dbReference>
<dbReference type="PANTHER" id="PTHR19136:SF81">
    <property type="entry name" value="MOLYBDENUM COFACTOR GUANYLYLTRANSFERASE"/>
    <property type="match status" value="1"/>
</dbReference>
<comment type="cofactor">
    <cofactor evidence="8">
        <name>Mg(2+)</name>
        <dbReference type="ChEBI" id="CHEBI:18420"/>
    </cofactor>
</comment>
<keyword evidence="1 8" id="KW-0963">Cytoplasm</keyword>
<comment type="domain">
    <text evidence="8">The N-terminal domain determines nucleotide recognition and specific binding, while the C-terminal domain determines the specific binding to the target protein.</text>
</comment>
<evidence type="ECO:0000256" key="2">
    <source>
        <dbReference type="ARBA" id="ARBA00022679"/>
    </source>
</evidence>
<evidence type="ECO:0000313" key="11">
    <source>
        <dbReference type="Proteomes" id="UP000050454"/>
    </source>
</evidence>
<name>A0A0P7C2V7_9BACT</name>
<feature type="binding site" evidence="8">
    <location>
        <position position="94"/>
    </location>
    <ligand>
        <name>GTP</name>
        <dbReference type="ChEBI" id="CHEBI:37565"/>
    </ligand>
</feature>
<dbReference type="GO" id="GO:0005737">
    <property type="term" value="C:cytoplasm"/>
    <property type="evidence" value="ECO:0007669"/>
    <property type="project" value="UniProtKB-SubCell"/>
</dbReference>
<dbReference type="STRING" id="1605367.AFM12_06875"/>
<comment type="caution">
    <text evidence="8">Lacks conserved residue(s) required for the propagation of feature annotation.</text>
</comment>
<gene>
    <name evidence="8" type="primary">mobA</name>
    <name evidence="10" type="ORF">AFM12_06875</name>
</gene>
<keyword evidence="6 8" id="KW-0342">GTP-binding</keyword>
<keyword evidence="11" id="KW-1185">Reference proteome</keyword>
<proteinExistence type="inferred from homology"/>
<dbReference type="GO" id="GO:0006777">
    <property type="term" value="P:Mo-molybdopterin cofactor biosynthetic process"/>
    <property type="evidence" value="ECO:0007669"/>
    <property type="project" value="UniProtKB-KW"/>
</dbReference>
<evidence type="ECO:0000256" key="6">
    <source>
        <dbReference type="ARBA" id="ARBA00023134"/>
    </source>
</evidence>
<keyword evidence="3 8" id="KW-0479">Metal-binding</keyword>
<reference evidence="10 11" key="1">
    <citation type="submission" date="2015-07" db="EMBL/GenBank/DDBJ databases">
        <title>The draft genome sequence of Leadbetterella sp. JN14-9.</title>
        <authorList>
            <person name="Liu Y."/>
            <person name="Du J."/>
            <person name="Shao Z."/>
        </authorList>
    </citation>
    <scope>NUCLEOTIDE SEQUENCE [LARGE SCALE GENOMIC DNA]</scope>
    <source>
        <strain evidence="10 11">JN14-9</strain>
    </source>
</reference>
<dbReference type="GO" id="GO:0061603">
    <property type="term" value="F:molybdenum cofactor guanylyltransferase activity"/>
    <property type="evidence" value="ECO:0007669"/>
    <property type="project" value="UniProtKB-EC"/>
</dbReference>
<dbReference type="CDD" id="cd02503">
    <property type="entry name" value="MobA"/>
    <property type="match status" value="1"/>
</dbReference>
<comment type="catalytic activity">
    <reaction evidence="8">
        <text>Mo-molybdopterin + GTP + H(+) = Mo-molybdopterin guanine dinucleotide + diphosphate</text>
        <dbReference type="Rhea" id="RHEA:34243"/>
        <dbReference type="ChEBI" id="CHEBI:15378"/>
        <dbReference type="ChEBI" id="CHEBI:33019"/>
        <dbReference type="ChEBI" id="CHEBI:37565"/>
        <dbReference type="ChEBI" id="CHEBI:71302"/>
        <dbReference type="ChEBI" id="CHEBI:71310"/>
        <dbReference type="EC" id="2.7.7.77"/>
    </reaction>
</comment>
<dbReference type="EMBL" id="LGTQ01000006">
    <property type="protein sequence ID" value="KPM49000.1"/>
    <property type="molecule type" value="Genomic_DNA"/>
</dbReference>
<dbReference type="InterPro" id="IPR029044">
    <property type="entry name" value="Nucleotide-diphossugar_trans"/>
</dbReference>
<evidence type="ECO:0000256" key="8">
    <source>
        <dbReference type="HAMAP-Rule" id="MF_00316"/>
    </source>
</evidence>
<dbReference type="InterPro" id="IPR025877">
    <property type="entry name" value="MobA-like_NTP_Trfase"/>
</dbReference>
<keyword evidence="2 8" id="KW-0808">Transferase</keyword>
<feature type="binding site" evidence="8">
    <location>
        <position position="65"/>
    </location>
    <ligand>
        <name>GTP</name>
        <dbReference type="ChEBI" id="CHEBI:37565"/>
    </ligand>
</feature>
<dbReference type="HAMAP" id="MF_00316">
    <property type="entry name" value="MobA"/>
    <property type="match status" value="1"/>
</dbReference>
<dbReference type="Proteomes" id="UP000050454">
    <property type="component" value="Unassembled WGS sequence"/>
</dbReference>
<comment type="subcellular location">
    <subcellularLocation>
        <location evidence="8">Cytoplasm</location>
    </subcellularLocation>
</comment>
<dbReference type="GO" id="GO:0005525">
    <property type="term" value="F:GTP binding"/>
    <property type="evidence" value="ECO:0007669"/>
    <property type="project" value="UniProtKB-UniRule"/>
</dbReference>
<keyword evidence="7 8" id="KW-0501">Molybdenum cofactor biosynthesis</keyword>
<feature type="binding site" evidence="8">
    <location>
        <begin position="11"/>
        <end position="13"/>
    </location>
    <ligand>
        <name>GTP</name>
        <dbReference type="ChEBI" id="CHEBI:37565"/>
    </ligand>
</feature>
<feature type="domain" description="MobA-like NTP transferase" evidence="9">
    <location>
        <begin position="8"/>
        <end position="145"/>
    </location>
</feature>
<evidence type="ECO:0000256" key="7">
    <source>
        <dbReference type="ARBA" id="ARBA00023150"/>
    </source>
</evidence>
<dbReference type="SUPFAM" id="SSF53448">
    <property type="entry name" value="Nucleotide-diphospho-sugar transferases"/>
    <property type="match status" value="1"/>
</dbReference>
<evidence type="ECO:0000256" key="5">
    <source>
        <dbReference type="ARBA" id="ARBA00022842"/>
    </source>
</evidence>
<comment type="similarity">
    <text evidence="8">Belongs to the MobA family.</text>
</comment>
<keyword evidence="5 8" id="KW-0460">Magnesium</keyword>